<protein>
    <submittedName>
        <fullName evidence="1">Uncharacterized protein</fullName>
    </submittedName>
</protein>
<proteinExistence type="predicted"/>
<organism evidence="1 2">
    <name type="scientific">Lasiodiplodia mahajangana</name>
    <dbReference type="NCBI Taxonomy" id="1108764"/>
    <lineage>
        <taxon>Eukaryota</taxon>
        <taxon>Fungi</taxon>
        <taxon>Dikarya</taxon>
        <taxon>Ascomycota</taxon>
        <taxon>Pezizomycotina</taxon>
        <taxon>Dothideomycetes</taxon>
        <taxon>Dothideomycetes incertae sedis</taxon>
        <taxon>Botryosphaeriales</taxon>
        <taxon>Botryosphaeriaceae</taxon>
        <taxon>Lasiodiplodia</taxon>
    </lineage>
</organism>
<name>A0ACC2JR09_9PEZI</name>
<accession>A0ACC2JR09</accession>
<dbReference type="EMBL" id="JAPUUL010000622">
    <property type="protein sequence ID" value="KAJ8129936.1"/>
    <property type="molecule type" value="Genomic_DNA"/>
</dbReference>
<keyword evidence="2" id="KW-1185">Reference proteome</keyword>
<sequence length="670" mass="73694">MAGLDAATASAVAALVVAIIALFVAIAQATQQYLITGQLIRLCDSVVFGPMPGQGRRVWQFSQFRFRVIYSIPQISLDTNLWPSGGAHMKSHAIGELELPPLADVDIQDDASSGSLVLPTASRVEVILDKTGWRTALSWFRRRGEQQFGSDDSDDLSGRESSIIPEKHRFRLPISFPAGLRRRRPSPPPSSASGSYPASVLDGNNARLYGQPFRRRNNVRRLLGSADSQRSVSRPMPSQAGEASWLSFCRAIEIPCKHSVRIDLVEYDADRCPSDLITVPMQVSMRDVVVMALMAGMELTSASFSNKSISMQGAVGTLTSSNHAILGPILHFTPRNVENSLPMIFGERRQDVYGKISSFWVARTWNTCSVAGTFYNSTGRRTTRRLDDRWIRDKKGVESYGVEAYVDPKKPTKKKKAKRKKEEESADKSEPAKGKARSTQVAVRPRIDRDRTAERRPEDGDWIIYHPPGSFPAPLIGIPMPLRRPGNAVFVRPNQGPIPFPPTNIPMAGTAAEAEKDTQGPSMQAIPVVVRSEDEKNSREPPKPDDTQDHEYVPGPPPSFPPMPPMGYPMPLRRATVEDDPDEEAVAARGGSSRDIGITPLIVSVGDGHSGGQHETPNPPSSERARLAKERQDARAERLKQIKQDKMAVKKVMERGAMGYTIRRSPGDGG</sequence>
<reference evidence="1" key="1">
    <citation type="submission" date="2022-12" db="EMBL/GenBank/DDBJ databases">
        <title>Genome Sequence of Lasiodiplodia mahajangana.</title>
        <authorList>
            <person name="Buettner E."/>
        </authorList>
    </citation>
    <scope>NUCLEOTIDE SEQUENCE</scope>
    <source>
        <strain evidence="1">VT137</strain>
    </source>
</reference>
<evidence type="ECO:0000313" key="1">
    <source>
        <dbReference type="EMBL" id="KAJ8129936.1"/>
    </source>
</evidence>
<gene>
    <name evidence="1" type="ORF">O1611_g3697</name>
</gene>
<comment type="caution">
    <text evidence="1">The sequence shown here is derived from an EMBL/GenBank/DDBJ whole genome shotgun (WGS) entry which is preliminary data.</text>
</comment>
<evidence type="ECO:0000313" key="2">
    <source>
        <dbReference type="Proteomes" id="UP001153332"/>
    </source>
</evidence>
<dbReference type="Proteomes" id="UP001153332">
    <property type="component" value="Unassembled WGS sequence"/>
</dbReference>